<keyword evidence="2 3" id="KW-0378">Hydrolase</keyword>
<evidence type="ECO:0000256" key="2">
    <source>
        <dbReference type="ARBA" id="ARBA00022801"/>
    </source>
</evidence>
<feature type="compositionally biased region" description="Low complexity" evidence="4">
    <location>
        <begin position="21"/>
        <end position="31"/>
    </location>
</feature>
<dbReference type="Pfam" id="PF03061">
    <property type="entry name" value="4HBT"/>
    <property type="match status" value="1"/>
</dbReference>
<keyword evidence="7" id="KW-1185">Reference proteome</keyword>
<protein>
    <recommendedName>
        <fullName evidence="5">HotDog ACOT-type domain-containing protein</fullName>
    </recommendedName>
</protein>
<sequence>MTSTPEPHASLNASPNAVSNSAETAAARPEPASEPRPTSPATAAAPVTDAESLNEQRGRDRFDEMNFHTRKWVRPEDLNANGTLFGGSLLRWIDDEAVVYAMIQLGNQRIVTKYLSEINFRSSATQGDIIEIGLQAINFGRTSLTMRCEVRNIITSEVILSIDQIVFVGLDEDGNPQPHGFTEITYERDRFPEELRHRRG</sequence>
<dbReference type="InterPro" id="IPR040170">
    <property type="entry name" value="Cytosol_ACT"/>
</dbReference>
<dbReference type="InterPro" id="IPR006683">
    <property type="entry name" value="Thioestr_dom"/>
</dbReference>
<name>A0ABP8EI48_9MICO</name>
<feature type="region of interest" description="Disordered" evidence="4">
    <location>
        <begin position="1"/>
        <end position="61"/>
    </location>
</feature>
<dbReference type="InterPro" id="IPR033120">
    <property type="entry name" value="HOTDOG_ACOT"/>
</dbReference>
<accession>A0ABP8EI48</accession>
<reference evidence="7" key="1">
    <citation type="journal article" date="2019" name="Int. J. Syst. Evol. Microbiol.">
        <title>The Global Catalogue of Microorganisms (GCM) 10K type strain sequencing project: providing services to taxonomists for standard genome sequencing and annotation.</title>
        <authorList>
            <consortium name="The Broad Institute Genomics Platform"/>
            <consortium name="The Broad Institute Genome Sequencing Center for Infectious Disease"/>
            <person name="Wu L."/>
            <person name="Ma J."/>
        </authorList>
    </citation>
    <scope>NUCLEOTIDE SEQUENCE [LARGE SCALE GENOMIC DNA]</scope>
    <source>
        <strain evidence="7">JCM 17458</strain>
    </source>
</reference>
<feature type="compositionally biased region" description="Polar residues" evidence="4">
    <location>
        <begin position="1"/>
        <end position="20"/>
    </location>
</feature>
<dbReference type="PANTHER" id="PTHR11049:SF31">
    <property type="entry name" value="HOTDOG ACOT-TYPE DOMAIN-CONTAINING PROTEIN"/>
    <property type="match status" value="1"/>
</dbReference>
<comment type="caution">
    <text evidence="6">The sequence shown here is derived from an EMBL/GenBank/DDBJ whole genome shotgun (WGS) entry which is preliminary data.</text>
</comment>
<dbReference type="Gene3D" id="3.10.129.10">
    <property type="entry name" value="Hotdog Thioesterase"/>
    <property type="match status" value="1"/>
</dbReference>
<dbReference type="Proteomes" id="UP001501586">
    <property type="component" value="Unassembled WGS sequence"/>
</dbReference>
<feature type="domain" description="HotDog ACOT-type" evidence="5">
    <location>
        <begin position="63"/>
        <end position="173"/>
    </location>
</feature>
<dbReference type="CDD" id="cd03442">
    <property type="entry name" value="BFIT_BACH"/>
    <property type="match status" value="1"/>
</dbReference>
<organism evidence="6 7">
    <name type="scientific">Brevibacterium daeguense</name>
    <dbReference type="NCBI Taxonomy" id="909936"/>
    <lineage>
        <taxon>Bacteria</taxon>
        <taxon>Bacillati</taxon>
        <taxon>Actinomycetota</taxon>
        <taxon>Actinomycetes</taxon>
        <taxon>Micrococcales</taxon>
        <taxon>Brevibacteriaceae</taxon>
        <taxon>Brevibacterium</taxon>
    </lineage>
</organism>
<dbReference type="InterPro" id="IPR029069">
    <property type="entry name" value="HotDog_dom_sf"/>
</dbReference>
<comment type="similarity">
    <text evidence="1">Belongs to the acyl coenzyme A hydrolase family.</text>
</comment>
<evidence type="ECO:0000256" key="4">
    <source>
        <dbReference type="SAM" id="MobiDB-lite"/>
    </source>
</evidence>
<evidence type="ECO:0000313" key="7">
    <source>
        <dbReference type="Proteomes" id="UP001501586"/>
    </source>
</evidence>
<dbReference type="PROSITE" id="PS51770">
    <property type="entry name" value="HOTDOG_ACOT"/>
    <property type="match status" value="1"/>
</dbReference>
<proteinExistence type="inferred from homology"/>
<evidence type="ECO:0000256" key="3">
    <source>
        <dbReference type="PROSITE-ProRule" id="PRU01106"/>
    </source>
</evidence>
<evidence type="ECO:0000256" key="1">
    <source>
        <dbReference type="ARBA" id="ARBA00010458"/>
    </source>
</evidence>
<dbReference type="EMBL" id="BAABAZ010000004">
    <property type="protein sequence ID" value="GAA4283631.1"/>
    <property type="molecule type" value="Genomic_DNA"/>
</dbReference>
<dbReference type="SUPFAM" id="SSF54637">
    <property type="entry name" value="Thioesterase/thiol ester dehydrase-isomerase"/>
    <property type="match status" value="1"/>
</dbReference>
<dbReference type="PANTHER" id="PTHR11049">
    <property type="entry name" value="ACYL COENZYME A THIOESTER HYDROLASE"/>
    <property type="match status" value="1"/>
</dbReference>
<gene>
    <name evidence="6" type="ORF">GCM10022261_11620</name>
</gene>
<evidence type="ECO:0000259" key="5">
    <source>
        <dbReference type="PROSITE" id="PS51770"/>
    </source>
</evidence>
<evidence type="ECO:0000313" key="6">
    <source>
        <dbReference type="EMBL" id="GAA4283631.1"/>
    </source>
</evidence>